<feature type="chain" id="PRO_5039026916" description="Secreted protein" evidence="1">
    <location>
        <begin position="30"/>
        <end position="125"/>
    </location>
</feature>
<comment type="caution">
    <text evidence="2">The sequence shown here is derived from an EMBL/GenBank/DDBJ whole genome shotgun (WGS) entry which is preliminary data.</text>
</comment>
<reference evidence="2" key="2">
    <citation type="submission" date="2020-09" db="EMBL/GenBank/DDBJ databases">
        <authorList>
            <person name="Sun Q."/>
            <person name="Ohkuma M."/>
        </authorList>
    </citation>
    <scope>NUCLEOTIDE SEQUENCE</scope>
    <source>
        <strain evidence="2">JCM 4335</strain>
    </source>
</reference>
<accession>A0A918ELR0</accession>
<dbReference type="EMBL" id="BMSV01000005">
    <property type="protein sequence ID" value="GGQ09907.1"/>
    <property type="molecule type" value="Genomic_DNA"/>
</dbReference>
<organism evidence="2 3">
    <name type="scientific">Streptomyces roseolilacinus</name>
    <dbReference type="NCBI Taxonomy" id="66904"/>
    <lineage>
        <taxon>Bacteria</taxon>
        <taxon>Bacillati</taxon>
        <taxon>Actinomycetota</taxon>
        <taxon>Actinomycetes</taxon>
        <taxon>Kitasatosporales</taxon>
        <taxon>Streptomycetaceae</taxon>
        <taxon>Streptomyces</taxon>
    </lineage>
</organism>
<dbReference type="Proteomes" id="UP000654123">
    <property type="component" value="Unassembled WGS sequence"/>
</dbReference>
<name>A0A918ELR0_9ACTN</name>
<sequence length="125" mass="14147">MEVTMSMNSRPRRLTVVAAAMAAAASVMTAPLTTEAATPQQARWCKQGYVWREATPNDYVCVRPSQRTQARNDNAHASERWLPGSYVCRQGYVWREARPNDYVCVTPSVRAQVRYDNAHAAERWA</sequence>
<keyword evidence="1" id="KW-0732">Signal</keyword>
<feature type="signal peptide" evidence="1">
    <location>
        <begin position="1"/>
        <end position="29"/>
    </location>
</feature>
<protein>
    <recommendedName>
        <fullName evidence="4">Secreted protein</fullName>
    </recommendedName>
</protein>
<gene>
    <name evidence="2" type="ORF">GCM10010249_30710</name>
</gene>
<evidence type="ECO:0008006" key="4">
    <source>
        <dbReference type="Google" id="ProtNLM"/>
    </source>
</evidence>
<evidence type="ECO:0000256" key="1">
    <source>
        <dbReference type="SAM" id="SignalP"/>
    </source>
</evidence>
<proteinExistence type="predicted"/>
<evidence type="ECO:0000313" key="2">
    <source>
        <dbReference type="EMBL" id="GGQ09907.1"/>
    </source>
</evidence>
<keyword evidence="3" id="KW-1185">Reference proteome</keyword>
<evidence type="ECO:0000313" key="3">
    <source>
        <dbReference type="Proteomes" id="UP000654123"/>
    </source>
</evidence>
<dbReference type="AlphaFoldDB" id="A0A918ELR0"/>
<reference evidence="2" key="1">
    <citation type="journal article" date="2014" name="Int. J. Syst. Evol. Microbiol.">
        <title>Complete genome sequence of Corynebacterium casei LMG S-19264T (=DSM 44701T), isolated from a smear-ripened cheese.</title>
        <authorList>
            <consortium name="US DOE Joint Genome Institute (JGI-PGF)"/>
            <person name="Walter F."/>
            <person name="Albersmeier A."/>
            <person name="Kalinowski J."/>
            <person name="Ruckert C."/>
        </authorList>
    </citation>
    <scope>NUCLEOTIDE SEQUENCE</scope>
    <source>
        <strain evidence="2">JCM 4335</strain>
    </source>
</reference>